<sequence length="79" mass="8411">MLSAQHPTEDPEGWVLAQAQDCADSTQGPPAPPGWPCAPGPDRFPRIELGVPLGPSKKVWGLLSKGKQLLRKLGSGKKE</sequence>
<protein>
    <submittedName>
        <fullName evidence="2">Uncharacterized protein</fullName>
    </submittedName>
</protein>
<keyword evidence="3" id="KW-1185">Reference proteome</keyword>
<accession>A0A5N4D1H2</accession>
<evidence type="ECO:0000256" key="1">
    <source>
        <dbReference type="SAM" id="MobiDB-lite"/>
    </source>
</evidence>
<dbReference type="Proteomes" id="UP000299084">
    <property type="component" value="Unassembled WGS sequence"/>
</dbReference>
<feature type="compositionally biased region" description="Pro residues" evidence="1">
    <location>
        <begin position="29"/>
        <end position="39"/>
    </location>
</feature>
<feature type="region of interest" description="Disordered" evidence="1">
    <location>
        <begin position="21"/>
        <end position="41"/>
    </location>
</feature>
<name>A0A5N4D1H2_CAMDR</name>
<dbReference type="AlphaFoldDB" id="A0A5N4D1H2"/>
<reference evidence="2 3" key="1">
    <citation type="journal article" date="2019" name="Mol. Ecol. Resour.">
        <title>Improving Illumina assemblies with Hi-C and long reads: an example with the North African dromedary.</title>
        <authorList>
            <person name="Elbers J.P."/>
            <person name="Rogers M.F."/>
            <person name="Perelman P.L."/>
            <person name="Proskuryakova A.A."/>
            <person name="Serdyukova N.A."/>
            <person name="Johnson W.E."/>
            <person name="Horin P."/>
            <person name="Corander J."/>
            <person name="Murphy D."/>
            <person name="Burger P.A."/>
        </authorList>
    </citation>
    <scope>NUCLEOTIDE SEQUENCE [LARGE SCALE GENOMIC DNA]</scope>
    <source>
        <strain evidence="2">Drom800</strain>
        <tissue evidence="2">Blood</tissue>
    </source>
</reference>
<comment type="caution">
    <text evidence="2">The sequence shown here is derived from an EMBL/GenBank/DDBJ whole genome shotgun (WGS) entry which is preliminary data.</text>
</comment>
<dbReference type="EMBL" id="JWIN03000016">
    <property type="protein sequence ID" value="KAB1264942.1"/>
    <property type="molecule type" value="Genomic_DNA"/>
</dbReference>
<evidence type="ECO:0000313" key="2">
    <source>
        <dbReference type="EMBL" id="KAB1264942.1"/>
    </source>
</evidence>
<gene>
    <name evidence="2" type="ORF">Cadr_000018946</name>
</gene>
<organism evidence="2 3">
    <name type="scientific">Camelus dromedarius</name>
    <name type="common">Dromedary</name>
    <name type="synonym">Arabian camel</name>
    <dbReference type="NCBI Taxonomy" id="9838"/>
    <lineage>
        <taxon>Eukaryota</taxon>
        <taxon>Metazoa</taxon>
        <taxon>Chordata</taxon>
        <taxon>Craniata</taxon>
        <taxon>Vertebrata</taxon>
        <taxon>Euteleostomi</taxon>
        <taxon>Mammalia</taxon>
        <taxon>Eutheria</taxon>
        <taxon>Laurasiatheria</taxon>
        <taxon>Artiodactyla</taxon>
        <taxon>Tylopoda</taxon>
        <taxon>Camelidae</taxon>
        <taxon>Camelus</taxon>
    </lineage>
</organism>
<evidence type="ECO:0000313" key="3">
    <source>
        <dbReference type="Proteomes" id="UP000299084"/>
    </source>
</evidence>
<proteinExistence type="predicted"/>